<feature type="region of interest" description="Disordered" evidence="1">
    <location>
        <begin position="265"/>
        <end position="328"/>
    </location>
</feature>
<feature type="region of interest" description="Disordered" evidence="1">
    <location>
        <begin position="205"/>
        <end position="251"/>
    </location>
</feature>
<accession>A0A0K9PF53</accession>
<dbReference type="OMA" id="WTNVHRS"/>
<feature type="region of interest" description="Disordered" evidence="1">
    <location>
        <begin position="400"/>
        <end position="435"/>
    </location>
</feature>
<evidence type="ECO:0000256" key="1">
    <source>
        <dbReference type="SAM" id="MobiDB-lite"/>
    </source>
</evidence>
<comment type="caution">
    <text evidence="2">The sequence shown here is derived from an EMBL/GenBank/DDBJ whole genome shotgun (WGS) entry which is preliminary data.</text>
</comment>
<name>A0A0K9PF53_ZOSMR</name>
<dbReference type="OrthoDB" id="629492at2759"/>
<feature type="region of interest" description="Disordered" evidence="1">
    <location>
        <begin position="613"/>
        <end position="644"/>
    </location>
</feature>
<feature type="compositionally biased region" description="Basic and acidic residues" evidence="1">
    <location>
        <begin position="220"/>
        <end position="251"/>
    </location>
</feature>
<feature type="compositionally biased region" description="Basic and acidic residues" evidence="1">
    <location>
        <begin position="314"/>
        <end position="328"/>
    </location>
</feature>
<feature type="compositionally biased region" description="Low complexity" evidence="1">
    <location>
        <begin position="411"/>
        <end position="422"/>
    </location>
</feature>
<feature type="compositionally biased region" description="Basic and acidic residues" evidence="1">
    <location>
        <begin position="625"/>
        <end position="639"/>
    </location>
</feature>
<protein>
    <submittedName>
        <fullName evidence="2">Uncharacterized protein</fullName>
    </submittedName>
</protein>
<feature type="region of interest" description="Disordered" evidence="1">
    <location>
        <begin position="511"/>
        <end position="537"/>
    </location>
</feature>
<proteinExistence type="predicted"/>
<feature type="compositionally biased region" description="Basic and acidic residues" evidence="1">
    <location>
        <begin position="265"/>
        <end position="306"/>
    </location>
</feature>
<evidence type="ECO:0000313" key="3">
    <source>
        <dbReference type="Proteomes" id="UP000036987"/>
    </source>
</evidence>
<evidence type="ECO:0000313" key="2">
    <source>
        <dbReference type="EMBL" id="KMZ67586.1"/>
    </source>
</evidence>
<sequence length="821" mass="93061">MCILCVFQEVSRKANAMLPWLLVPLFTLWAFTQILPPSFRIDTTTTRVACYLFLAVFVLWQRILRPQLFLWQARRSAQIRERRWIEAVELQKLRKIAVRRCRNCLTPYRDQNPGAGKFMCVYCGHISKRPVLDIPGMTNERDGWWFWRSMGLDERCLNIGKSYSGTAVVVTRRLVYGFFYRVRWVLGKFGVGSLRKDGLSDEELNRLSKKGKDGGSYQESKGDKARRKAEEKRQARMEREMLEEEERKQREDVARLIEEQRKLRDEKVETENAHSKNMEFEKGKDGRKDLEKKRLQDRRKDKDKSSSKSNSDGDNEKKRESDKKSDAEKWEFQKACIESIRNQMSDGTINIKTNMNSKPRYLDRVAGSFLSSSRGFGGTNFFGKGVPTSTASISKPIKPIASVPNRRDGHSSANITATNTSSGEDKLSSQKPVSISQPPTNVWKKSWQQLFTCSSTVYPCPDAIFTGDTSQSVQPTQMNEYIYPVSSGFPPLNQVSLGRPLSLPVDPIINDAPQTLGSRKKSSVASGGDRHHDSGLEESELFEDPCYIPDPATLLGPVSKSLHSLDDFPMDLGSRFVADAKKEISPLLRNTSTDVKPSPIEAPMSRLRLSREKPSPIGQACGSPRTRDSQNSHHDDAIHSNDQGSWQMWDTPMGLDSLGIVGGSVNRLLPTVPNKLYKDDSMQPLAQNIMQPYISKDTHVYSGTSNLNNYSGRYHRDDAFIPLSTGFKDDIPWLQKNIFHESPNGDTESRLPREMDNVAYDNPNRSVISHPYEHFSSDRWLKPEWITPGIEEVGNTKLSRPPPTGGLFPADQDLQSAWSFK</sequence>
<gene>
    <name evidence="2" type="ORF">ZOSMA_261G00020</name>
</gene>
<dbReference type="AlphaFoldDB" id="A0A0K9PF53"/>
<dbReference type="EMBL" id="LFYR01000893">
    <property type="protein sequence ID" value="KMZ67586.1"/>
    <property type="molecule type" value="Genomic_DNA"/>
</dbReference>
<reference evidence="3" key="1">
    <citation type="journal article" date="2016" name="Nature">
        <title>The genome of the seagrass Zostera marina reveals angiosperm adaptation to the sea.</title>
        <authorList>
            <person name="Olsen J.L."/>
            <person name="Rouze P."/>
            <person name="Verhelst B."/>
            <person name="Lin Y.-C."/>
            <person name="Bayer T."/>
            <person name="Collen J."/>
            <person name="Dattolo E."/>
            <person name="De Paoli E."/>
            <person name="Dittami S."/>
            <person name="Maumus F."/>
            <person name="Michel G."/>
            <person name="Kersting A."/>
            <person name="Lauritano C."/>
            <person name="Lohaus R."/>
            <person name="Toepel M."/>
            <person name="Tonon T."/>
            <person name="Vanneste K."/>
            <person name="Amirebrahimi M."/>
            <person name="Brakel J."/>
            <person name="Bostroem C."/>
            <person name="Chovatia M."/>
            <person name="Grimwood J."/>
            <person name="Jenkins J.W."/>
            <person name="Jueterbock A."/>
            <person name="Mraz A."/>
            <person name="Stam W.T."/>
            <person name="Tice H."/>
            <person name="Bornberg-Bauer E."/>
            <person name="Green P.J."/>
            <person name="Pearson G.A."/>
            <person name="Procaccini G."/>
            <person name="Duarte C.M."/>
            <person name="Schmutz J."/>
            <person name="Reusch T.B.H."/>
            <person name="Van de Peer Y."/>
        </authorList>
    </citation>
    <scope>NUCLEOTIDE SEQUENCE [LARGE SCALE GENOMIC DNA]</scope>
    <source>
        <strain evidence="3">cv. Finnish</strain>
    </source>
</reference>
<keyword evidence="3" id="KW-1185">Reference proteome</keyword>
<organism evidence="2 3">
    <name type="scientific">Zostera marina</name>
    <name type="common">Eelgrass</name>
    <dbReference type="NCBI Taxonomy" id="29655"/>
    <lineage>
        <taxon>Eukaryota</taxon>
        <taxon>Viridiplantae</taxon>
        <taxon>Streptophyta</taxon>
        <taxon>Embryophyta</taxon>
        <taxon>Tracheophyta</taxon>
        <taxon>Spermatophyta</taxon>
        <taxon>Magnoliopsida</taxon>
        <taxon>Liliopsida</taxon>
        <taxon>Zosteraceae</taxon>
        <taxon>Zostera</taxon>
    </lineage>
</organism>
<feature type="region of interest" description="Disordered" evidence="1">
    <location>
        <begin position="793"/>
        <end position="821"/>
    </location>
</feature>
<dbReference type="Proteomes" id="UP000036987">
    <property type="component" value="Unassembled WGS sequence"/>
</dbReference>